<keyword evidence="2" id="KW-1185">Reference proteome</keyword>
<name>G3BM42_9CAUD</name>
<dbReference type="RefSeq" id="YP_004893983.1">
    <property type="nucleotide sequence ID" value="NC_016071.1"/>
</dbReference>
<evidence type="ECO:0000313" key="2">
    <source>
        <dbReference type="Proteomes" id="UP000008530"/>
    </source>
</evidence>
<protein>
    <submittedName>
        <fullName evidence="1">Uncharacterized protein 176</fullName>
    </submittedName>
</protein>
<organism evidence="1 2">
    <name type="scientific">Salmonella phage PVPSE1</name>
    <dbReference type="NCBI Taxonomy" id="889338"/>
    <lineage>
        <taxon>Viruses</taxon>
        <taxon>Duplodnaviria</taxon>
        <taxon>Heunggongvirae</taxon>
        <taxon>Uroviricota</taxon>
        <taxon>Caudoviricetes</taxon>
        <taxon>Vequintavirinae</taxon>
        <taxon>Seunavirus</taxon>
        <taxon>Seunavirus PVPSE1</taxon>
    </lineage>
</organism>
<gene>
    <name evidence="1" type="primary">176</name>
</gene>
<sequence>MFGWWKRRKLKLIGTSTWTVNWTDTGERDRGQWLFYESESGRRYFESTHVPWLLSKENRLPGYAGCKAWASGGRLPDTFTPVKVIE</sequence>
<dbReference type="GeneID" id="11258157"/>
<dbReference type="EMBL" id="GU070616">
    <property type="protein sequence ID" value="ADP02572.1"/>
    <property type="molecule type" value="Genomic_DNA"/>
</dbReference>
<accession>G3BM42</accession>
<proteinExistence type="predicted"/>
<reference evidence="1 2" key="1">
    <citation type="journal article" date="2011" name="J. Virol.">
        <title>Genomic and proteomic characterization of the broad host range Salmonella phage PVP-SE1 - The creation of a new phage genus.</title>
        <authorList>
            <person name="Santos S.B."/>
            <person name="Kropinski A.M."/>
            <person name="Ceyssens P.J."/>
            <person name="Ackermann H.W."/>
            <person name="Villegas A."/>
            <person name="Lavigne R."/>
            <person name="Krylov V.N."/>
            <person name="Carvalho C.M."/>
            <person name="Ferreira E.C."/>
            <person name="Azeredo J."/>
        </authorList>
    </citation>
    <scope>NUCLEOTIDE SEQUENCE [LARGE SCALE GENOMIC DNA]</scope>
    <source>
        <strain evidence="1">PVP-SE1</strain>
    </source>
</reference>
<evidence type="ECO:0000313" key="1">
    <source>
        <dbReference type="EMBL" id="ADP02572.1"/>
    </source>
</evidence>
<dbReference type="Proteomes" id="UP000008530">
    <property type="component" value="Segment"/>
</dbReference>
<dbReference type="OrthoDB" id="27580at10239"/>
<dbReference type="KEGG" id="vg:11258157"/>